<dbReference type="AlphaFoldDB" id="A0A8C3QVT6"/>
<protein>
    <submittedName>
        <fullName evidence="2">Uncharacterized protein</fullName>
    </submittedName>
</protein>
<sequence>MEKRGSGIAGRQGSERRLHFQRAWKHLGNFGAFPNRFTGLPGEGAGSRDGEYPGNILVPVLLQREPGWGISREYPGIILVPVLLQREPGSGISREYPGARAAAAGAGMGNIPGISQEYPGNIPVLVLLERNLGSGWGTENQLRSGTPRKSPDPENLPTQKIC</sequence>
<evidence type="ECO:0000313" key="3">
    <source>
        <dbReference type="Proteomes" id="UP000694396"/>
    </source>
</evidence>
<evidence type="ECO:0000313" key="2">
    <source>
        <dbReference type="Ensembl" id="ENSCRFP00000011611.1"/>
    </source>
</evidence>
<reference evidence="2" key="2">
    <citation type="submission" date="2025-09" db="UniProtKB">
        <authorList>
            <consortium name="Ensembl"/>
        </authorList>
    </citation>
    <scope>IDENTIFICATION</scope>
</reference>
<reference evidence="2" key="1">
    <citation type="submission" date="2025-08" db="UniProtKB">
        <authorList>
            <consortium name="Ensembl"/>
        </authorList>
    </citation>
    <scope>IDENTIFICATION</scope>
</reference>
<name>A0A8C3QVT6_9PASS</name>
<dbReference type="Ensembl" id="ENSCRFT00000012015.1">
    <property type="protein sequence ID" value="ENSCRFP00000011611.1"/>
    <property type="gene ID" value="ENSCRFG00000009017.1"/>
</dbReference>
<accession>A0A8C3QVT6</accession>
<evidence type="ECO:0000256" key="1">
    <source>
        <dbReference type="SAM" id="MobiDB-lite"/>
    </source>
</evidence>
<keyword evidence="3" id="KW-1185">Reference proteome</keyword>
<feature type="region of interest" description="Disordered" evidence="1">
    <location>
        <begin position="138"/>
        <end position="162"/>
    </location>
</feature>
<organism evidence="2 3">
    <name type="scientific">Cyanoderma ruficeps</name>
    <name type="common">rufous-capped babbler</name>
    <dbReference type="NCBI Taxonomy" id="181631"/>
    <lineage>
        <taxon>Eukaryota</taxon>
        <taxon>Metazoa</taxon>
        <taxon>Chordata</taxon>
        <taxon>Craniata</taxon>
        <taxon>Vertebrata</taxon>
        <taxon>Euteleostomi</taxon>
        <taxon>Archelosauria</taxon>
        <taxon>Archosauria</taxon>
        <taxon>Dinosauria</taxon>
        <taxon>Saurischia</taxon>
        <taxon>Theropoda</taxon>
        <taxon>Coelurosauria</taxon>
        <taxon>Aves</taxon>
        <taxon>Neognathae</taxon>
        <taxon>Neoaves</taxon>
        <taxon>Telluraves</taxon>
        <taxon>Australaves</taxon>
        <taxon>Passeriformes</taxon>
        <taxon>Sylvioidea</taxon>
        <taxon>Timaliidae</taxon>
        <taxon>Cyanoderma</taxon>
    </lineage>
</organism>
<dbReference type="Proteomes" id="UP000694396">
    <property type="component" value="Unplaced"/>
</dbReference>
<proteinExistence type="predicted"/>